<organism evidence="4 5">
    <name type="scientific">Neptunomonas japonica JAMM 1380</name>
    <dbReference type="NCBI Taxonomy" id="1441457"/>
    <lineage>
        <taxon>Bacteria</taxon>
        <taxon>Pseudomonadati</taxon>
        <taxon>Pseudomonadota</taxon>
        <taxon>Gammaproteobacteria</taxon>
        <taxon>Oceanospirillales</taxon>
        <taxon>Oceanospirillaceae</taxon>
        <taxon>Neptunomonas</taxon>
    </lineage>
</organism>
<dbReference type="Proteomes" id="UP000595332">
    <property type="component" value="Chromosome"/>
</dbReference>
<proteinExistence type="inferred from homology"/>
<reference evidence="4 5" key="1">
    <citation type="journal article" date="2008" name="Int. J. Syst. Evol. Microbiol.">
        <title>Neptunomonas japonica sp. nov., an Osedax japonicus symbiont-like bacterium isolated from sediment adjacent to sperm whale carcasses off Kagoshima, Japan.</title>
        <authorList>
            <person name="Miyazaki M."/>
            <person name="Nogi Y."/>
            <person name="Fujiwara Y."/>
            <person name="Kawato M."/>
            <person name="Kubokawa K."/>
            <person name="Horikoshi K."/>
        </authorList>
    </citation>
    <scope>NUCLEOTIDE SEQUENCE [LARGE SCALE GENOMIC DNA]</scope>
    <source>
        <strain evidence="4 5">JAMM 1380</strain>
    </source>
</reference>
<dbReference type="EMBL" id="AP014546">
    <property type="protein sequence ID" value="BBB28965.1"/>
    <property type="molecule type" value="Genomic_DNA"/>
</dbReference>
<evidence type="ECO:0000256" key="1">
    <source>
        <dbReference type="ARBA" id="ARBA00008490"/>
    </source>
</evidence>
<dbReference type="PANTHER" id="PTHR38108">
    <property type="entry name" value="UPF0319 PROTEIN YCCT"/>
    <property type="match status" value="1"/>
</dbReference>
<evidence type="ECO:0000313" key="4">
    <source>
        <dbReference type="EMBL" id="BBB28965.1"/>
    </source>
</evidence>
<keyword evidence="5" id="KW-1185">Reference proteome</keyword>
<dbReference type="AlphaFoldDB" id="A0A7R6SVQ2"/>
<sequence>MKGFGVFSAILVFLFSSCSFADVYLKLDDDIKLLAINGKEFTDASWLDNKKDISFKDGINQVLVELSAEIKTSANETDLEVLGVYVIVFEADSERFRLIAPTIKNRKDLVEFKGNPKWVMLDSNGAVKNVRVDELTKEGFQLSRDYEHELREYNKLNFPSEDYFENNYQSPVKAPSLMGSTPSLKSSNLSAKMLKYWYLNSSPKVQAEFIEWTKK</sequence>
<evidence type="ECO:0000313" key="5">
    <source>
        <dbReference type="Proteomes" id="UP000595332"/>
    </source>
</evidence>
<accession>A0A7R6SVQ2</accession>
<dbReference type="KEGG" id="njp:NEJAP_1008"/>
<dbReference type="PANTHER" id="PTHR38108:SF1">
    <property type="entry name" value="UPF0319 PROTEIN YCCT"/>
    <property type="match status" value="1"/>
</dbReference>
<comment type="similarity">
    <text evidence="1">Belongs to the UPF0319 family.</text>
</comment>
<feature type="signal peptide" evidence="3">
    <location>
        <begin position="1"/>
        <end position="21"/>
    </location>
</feature>
<dbReference type="PROSITE" id="PS51257">
    <property type="entry name" value="PROKAR_LIPOPROTEIN"/>
    <property type="match status" value="1"/>
</dbReference>
<dbReference type="Pfam" id="PF09829">
    <property type="entry name" value="DUF2057"/>
    <property type="match status" value="1"/>
</dbReference>
<feature type="chain" id="PRO_5032756524" evidence="3">
    <location>
        <begin position="22"/>
        <end position="215"/>
    </location>
</feature>
<dbReference type="RefSeq" id="WP_201349607.1">
    <property type="nucleotide sequence ID" value="NZ_AP014546.1"/>
</dbReference>
<name>A0A7R6SVQ2_9GAMM</name>
<keyword evidence="2 3" id="KW-0732">Signal</keyword>
<dbReference type="InterPro" id="IPR018635">
    <property type="entry name" value="UPF0319"/>
</dbReference>
<gene>
    <name evidence="4" type="ORF">NEJAP_1008</name>
</gene>
<evidence type="ECO:0000256" key="2">
    <source>
        <dbReference type="ARBA" id="ARBA00022729"/>
    </source>
</evidence>
<evidence type="ECO:0000256" key="3">
    <source>
        <dbReference type="SAM" id="SignalP"/>
    </source>
</evidence>
<protein>
    <submittedName>
        <fullName evidence="4">Uncharacterized protein</fullName>
    </submittedName>
</protein>